<keyword evidence="3" id="KW-1185">Reference proteome</keyword>
<dbReference type="KEGG" id="sgm:GCM10017557_18830"/>
<dbReference type="PROSITE" id="PS51257">
    <property type="entry name" value="PROKAR_LIPOPROTEIN"/>
    <property type="match status" value="1"/>
</dbReference>
<dbReference type="Proteomes" id="UP000516444">
    <property type="component" value="Chromosome"/>
</dbReference>
<accession>A0A7G1NZH1</accession>
<dbReference type="OrthoDB" id="4293463at2"/>
<evidence type="ECO:0000313" key="3">
    <source>
        <dbReference type="Proteomes" id="UP000516444"/>
    </source>
</evidence>
<reference evidence="2 3" key="1">
    <citation type="journal article" date="2014" name="Int. J. Syst. Evol. Microbiol.">
        <title>Complete genome sequence of Corynebacterium casei LMG S-19264T (=DSM 44701T), isolated from a smear-ripened cheese.</title>
        <authorList>
            <consortium name="US DOE Joint Genome Institute (JGI-PGF)"/>
            <person name="Walter F."/>
            <person name="Albersmeier A."/>
            <person name="Kalinowski J."/>
            <person name="Ruckert C."/>
        </authorList>
    </citation>
    <scope>NUCLEOTIDE SEQUENCE [LARGE SCALE GENOMIC DNA]</scope>
    <source>
        <strain evidence="2 3">JCM 4677</strain>
    </source>
</reference>
<gene>
    <name evidence="2" type="ORF">GCM10017557_18830</name>
</gene>
<organism evidence="2 3">
    <name type="scientific">Streptomyces aurantiacus</name>
    <dbReference type="NCBI Taxonomy" id="47760"/>
    <lineage>
        <taxon>Bacteria</taxon>
        <taxon>Bacillati</taxon>
        <taxon>Actinomycetota</taxon>
        <taxon>Actinomycetes</taxon>
        <taxon>Kitasatosporales</taxon>
        <taxon>Streptomycetaceae</taxon>
        <taxon>Streptomyces</taxon>
        <taxon>Streptomyces aurantiacus group</taxon>
    </lineage>
</organism>
<feature type="region of interest" description="Disordered" evidence="1">
    <location>
        <begin position="1"/>
        <end position="24"/>
    </location>
</feature>
<protein>
    <submittedName>
        <fullName evidence="2">Uncharacterized protein</fullName>
    </submittedName>
</protein>
<dbReference type="EMBL" id="AP023440">
    <property type="protein sequence ID" value="BCL27024.1"/>
    <property type="molecule type" value="Genomic_DNA"/>
</dbReference>
<name>A0A7G1NZH1_9ACTN</name>
<evidence type="ECO:0000313" key="2">
    <source>
        <dbReference type="EMBL" id="BCL27024.1"/>
    </source>
</evidence>
<evidence type="ECO:0000256" key="1">
    <source>
        <dbReference type="SAM" id="MobiDB-lite"/>
    </source>
</evidence>
<proteinExistence type="predicted"/>
<sequence length="75" mass="7874">MRRPLTHAPDVRTAAGTTSSGSCVPAWESDLADLADLPLTAFGTLSPLGRTDRILAEVLRPRSSMRGGGEPGRAE</sequence>
<dbReference type="AlphaFoldDB" id="A0A7G1NZH1"/>
<dbReference type="RefSeq" id="WP_055516097.1">
    <property type="nucleotide sequence ID" value="NZ_AP023440.1"/>
</dbReference>